<keyword evidence="2" id="KW-0808">Transferase</keyword>
<sequence length="382" mass="44168">MYKKMLKNISIHAFILMYFAILQATGLLVKDYVVLGKILNLARRVIIIFVAVELSNNKISFRTSLIYSILFMVPIAVGALDFVSFNTKIIYLTYVFICIYLVKVLKIKNFKNINILPLTLRSLLILALGFGVFAGVTVYIFGIDPKSIDLMYHFTYLFFELVLTLYFKEQENIYDKIYKLYYLSDHIGQEREEFARVIHDDIVQDIFACKNYLSAKDPDLGFVKEILTDLEDKARGVMKYYQSNVYDDIDVGASLEHVFANIASLYKDKDLDLHMDIEPEATDIKDKKLKRLLLLVSKELVNNIYKHSEGRYLNYSLSMEDNKVLINLESDGATKEDFKNIQESKRGILILTLLVESNSGKINYDLKGDKLFTQVLMEVREN</sequence>
<accession>A0A2U1E610</accession>
<evidence type="ECO:0000313" key="3">
    <source>
        <dbReference type="Proteomes" id="UP000245793"/>
    </source>
</evidence>
<evidence type="ECO:0000256" key="1">
    <source>
        <dbReference type="SAM" id="Phobius"/>
    </source>
</evidence>
<keyword evidence="2" id="KW-0418">Kinase</keyword>
<keyword evidence="1" id="KW-1133">Transmembrane helix</keyword>
<feature type="transmembrane region" description="Helical" evidence="1">
    <location>
        <begin position="9"/>
        <end position="28"/>
    </location>
</feature>
<keyword evidence="1" id="KW-0472">Membrane</keyword>
<feature type="transmembrane region" description="Helical" evidence="1">
    <location>
        <begin position="118"/>
        <end position="142"/>
    </location>
</feature>
<feature type="transmembrane region" description="Helical" evidence="1">
    <location>
        <begin position="89"/>
        <end position="106"/>
    </location>
</feature>
<gene>
    <name evidence="2" type="ORF">C7381_102181</name>
</gene>
<keyword evidence="3" id="KW-1185">Reference proteome</keyword>
<dbReference type="RefSeq" id="WP_116479750.1">
    <property type="nucleotide sequence ID" value="NZ_QEKV01000002.1"/>
</dbReference>
<reference evidence="2 3" key="1">
    <citation type="submission" date="2018-04" db="EMBL/GenBank/DDBJ databases">
        <title>Genomic Encyclopedia of Type Strains, Phase IV (KMG-IV): sequencing the most valuable type-strain genomes for metagenomic binning, comparative biology and taxonomic classification.</title>
        <authorList>
            <person name="Goeker M."/>
        </authorList>
    </citation>
    <scope>NUCLEOTIDE SEQUENCE [LARGE SCALE GENOMIC DNA]</scope>
    <source>
        <strain evidence="2 3">DSM 20705</strain>
    </source>
</reference>
<keyword evidence="1" id="KW-0812">Transmembrane</keyword>
<feature type="transmembrane region" description="Helical" evidence="1">
    <location>
        <begin position="148"/>
        <end position="167"/>
    </location>
</feature>
<dbReference type="AlphaFoldDB" id="A0A2U1E610"/>
<dbReference type="Gene3D" id="3.30.565.10">
    <property type="entry name" value="Histidine kinase-like ATPase, C-terminal domain"/>
    <property type="match status" value="1"/>
</dbReference>
<name>A0A2U1E610_9FIRM</name>
<dbReference type="Proteomes" id="UP000245793">
    <property type="component" value="Unassembled WGS sequence"/>
</dbReference>
<organism evidence="2 3">
    <name type="scientific">Ezakiella coagulans</name>
    <dbReference type="NCBI Taxonomy" id="46507"/>
    <lineage>
        <taxon>Bacteria</taxon>
        <taxon>Bacillati</taxon>
        <taxon>Bacillota</taxon>
        <taxon>Tissierellia</taxon>
        <taxon>Ezakiella</taxon>
    </lineage>
</organism>
<dbReference type="InterPro" id="IPR036890">
    <property type="entry name" value="HATPase_C_sf"/>
</dbReference>
<protein>
    <submittedName>
        <fullName evidence="2">Signal transduction histidine kinase</fullName>
    </submittedName>
</protein>
<dbReference type="GO" id="GO:0016301">
    <property type="term" value="F:kinase activity"/>
    <property type="evidence" value="ECO:0007669"/>
    <property type="project" value="UniProtKB-KW"/>
</dbReference>
<comment type="caution">
    <text evidence="2">The sequence shown here is derived from an EMBL/GenBank/DDBJ whole genome shotgun (WGS) entry which is preliminary data.</text>
</comment>
<proteinExistence type="predicted"/>
<feature type="transmembrane region" description="Helical" evidence="1">
    <location>
        <begin position="64"/>
        <end position="83"/>
    </location>
</feature>
<evidence type="ECO:0000313" key="2">
    <source>
        <dbReference type="EMBL" id="PVY95292.1"/>
    </source>
</evidence>
<dbReference type="EMBL" id="QEKV01000002">
    <property type="protein sequence ID" value="PVY95292.1"/>
    <property type="molecule type" value="Genomic_DNA"/>
</dbReference>